<keyword evidence="3" id="KW-0472">Membrane</keyword>
<evidence type="ECO:0000259" key="4">
    <source>
        <dbReference type="PROSITE" id="PS50075"/>
    </source>
</evidence>
<evidence type="ECO:0000256" key="2">
    <source>
        <dbReference type="ARBA" id="ARBA00022553"/>
    </source>
</evidence>
<dbReference type="PROSITE" id="PS00455">
    <property type="entry name" value="AMP_BINDING"/>
    <property type="match status" value="1"/>
</dbReference>
<keyword evidence="1" id="KW-0596">Phosphopantetheine</keyword>
<feature type="domain" description="Carrier" evidence="4">
    <location>
        <begin position="531"/>
        <end position="608"/>
    </location>
</feature>
<evidence type="ECO:0000313" key="6">
    <source>
        <dbReference type="Proteomes" id="UP001552594"/>
    </source>
</evidence>
<dbReference type="InterPro" id="IPR010071">
    <property type="entry name" value="AA_adenyl_dom"/>
</dbReference>
<dbReference type="InterPro" id="IPR006162">
    <property type="entry name" value="Ppantetheine_attach_site"/>
</dbReference>
<dbReference type="InterPro" id="IPR045851">
    <property type="entry name" value="AMP-bd_C_sf"/>
</dbReference>
<keyword evidence="2" id="KW-0597">Phosphoprotein</keyword>
<evidence type="ECO:0000256" key="3">
    <source>
        <dbReference type="SAM" id="Phobius"/>
    </source>
</evidence>
<dbReference type="SUPFAM" id="SSF47336">
    <property type="entry name" value="ACP-like"/>
    <property type="match status" value="1"/>
</dbReference>
<dbReference type="Pfam" id="PF00501">
    <property type="entry name" value="AMP-binding"/>
    <property type="match status" value="1"/>
</dbReference>
<reference evidence="5 6" key="1">
    <citation type="submission" date="2024-06" db="EMBL/GenBank/DDBJ databases">
        <title>The Natural Products Discovery Center: Release of the First 8490 Sequenced Strains for Exploring Actinobacteria Biosynthetic Diversity.</title>
        <authorList>
            <person name="Kalkreuter E."/>
            <person name="Kautsar S.A."/>
            <person name="Yang D."/>
            <person name="Bader C.D."/>
            <person name="Teijaro C.N."/>
            <person name="Fluegel L."/>
            <person name="Davis C.M."/>
            <person name="Simpson J.R."/>
            <person name="Lauterbach L."/>
            <person name="Steele A.D."/>
            <person name="Gui C."/>
            <person name="Meng S."/>
            <person name="Li G."/>
            <person name="Viehrig K."/>
            <person name="Ye F."/>
            <person name="Su P."/>
            <person name="Kiefer A.F."/>
            <person name="Nichols A."/>
            <person name="Cepeda A.J."/>
            <person name="Yan W."/>
            <person name="Fan B."/>
            <person name="Jiang Y."/>
            <person name="Adhikari A."/>
            <person name="Zheng C.-J."/>
            <person name="Schuster L."/>
            <person name="Cowan T.M."/>
            <person name="Smanski M.J."/>
            <person name="Chevrette M.G."/>
            <person name="De Carvalho L.P.S."/>
            <person name="Shen B."/>
        </authorList>
    </citation>
    <scope>NUCLEOTIDE SEQUENCE [LARGE SCALE GENOMIC DNA]</scope>
    <source>
        <strain evidence="5 6">NPDC052347</strain>
    </source>
</reference>
<dbReference type="RefSeq" id="WP_109280011.1">
    <property type="nucleotide sequence ID" value="NZ_JBFAUK010000011.1"/>
</dbReference>
<dbReference type="InterPro" id="IPR036736">
    <property type="entry name" value="ACP-like_sf"/>
</dbReference>
<dbReference type="Gene3D" id="1.10.1200.10">
    <property type="entry name" value="ACP-like"/>
    <property type="match status" value="1"/>
</dbReference>
<dbReference type="CDD" id="cd05930">
    <property type="entry name" value="A_NRPS"/>
    <property type="match status" value="1"/>
</dbReference>
<keyword evidence="6" id="KW-1185">Reference proteome</keyword>
<evidence type="ECO:0000256" key="1">
    <source>
        <dbReference type="ARBA" id="ARBA00022450"/>
    </source>
</evidence>
<dbReference type="Gene3D" id="3.30.300.30">
    <property type="match status" value="1"/>
</dbReference>
<keyword evidence="3" id="KW-0812">Transmembrane</keyword>
<feature type="transmembrane region" description="Helical" evidence="3">
    <location>
        <begin position="637"/>
        <end position="657"/>
    </location>
</feature>
<dbReference type="InterPro" id="IPR009081">
    <property type="entry name" value="PP-bd_ACP"/>
</dbReference>
<dbReference type="PROSITE" id="PS50075">
    <property type="entry name" value="CARRIER"/>
    <property type="match status" value="1"/>
</dbReference>
<dbReference type="Pfam" id="PF13193">
    <property type="entry name" value="AMP-binding_C"/>
    <property type="match status" value="1"/>
</dbReference>
<dbReference type="InterPro" id="IPR012728">
    <property type="entry name" value="Pls/PosA_C"/>
</dbReference>
<dbReference type="InterPro" id="IPR011004">
    <property type="entry name" value="Trimer_LpxA-like_sf"/>
</dbReference>
<dbReference type="InterPro" id="IPR020845">
    <property type="entry name" value="AMP-binding_CS"/>
</dbReference>
<dbReference type="PANTHER" id="PTHR45527">
    <property type="entry name" value="NONRIBOSOMAL PEPTIDE SYNTHETASE"/>
    <property type="match status" value="1"/>
</dbReference>
<feature type="transmembrane region" description="Helical" evidence="3">
    <location>
        <begin position="678"/>
        <end position="702"/>
    </location>
</feature>
<dbReference type="Proteomes" id="UP001552594">
    <property type="component" value="Unassembled WGS sequence"/>
</dbReference>
<feature type="transmembrane region" description="Helical" evidence="3">
    <location>
        <begin position="912"/>
        <end position="937"/>
    </location>
</feature>
<sequence length="1337" mass="142493">MAEATATAGSSGPYAGAPTGPPVRALVEFFEQSCDRHPEAVAVVCGGQRTGYRELDRRANRVAHLLRGLGVAEGDRVGILLERSPDAYAALLGVGKAGAAYVPLDVSFPGERLAFIARDARLRCLVTVSGLGERTAGLPCPVLELDREEGRLARQPEHRPGVRVDPASLCYIVYTSGTTGRPKGVAVSQANIVNFLRVVAPVYRVGPQDRVYQGLSLAFDFAVEEIWPAWMAGATLVAGTEEGRRAGSGLAEFLAAQGVTVLCCVPTLLATLDAELPALRTLLVSGEPCPAGLVRRWSRPGRRILNAYGPTEATVTATCAELAPHRPVTIGTPLPTYRVYILDDGLRTVGRGTSGEICIGGPGVALGYVNRPSLTAERFIPNPVVRDRADAPRVYRTGDRGRYSVTGELEYLGRVDTQVKLRGYRIELAEIEAVLREDEAVENAVVTPLTEDGVPRALAGYLTLTDRAADQEELRRRLHARLRGRLPAYMIPSYLEVLPAFPLLAADKVDRAALPAPSSPPLGRGTRPRAAPGTPLERRLAGLWQEVLGGAELSVEDDFFCDLGGHSMTAARLISRLRTEPGLREVAMGDLYAHPTVRELAAFVEAAGRSAAPRAPEPQLHSTARVMACGVAQLAALYAWLLPVGLAGVVLLYRLFASWHLPVRPPAAGSALEWVVRLPWPALAGVEAAWLLLTLLVLPLLGGRLLMAGVRPGSYPLWGATYLRFWLHGKVLLLSPLALLGGSPLLPPCLRLLGARIGPGCHLSAPLYPASLVRIGAGTSVGYGARVQPYAVAGGRLRLGTVRIGSGCFVGTNSVLLPGAVLEDGASVGEQSLVPQDRVVPAGEHWAGSPAVRQDGRPPLLEHLAAEPDEGRWPLPVLLGYAAGALLLLLLPLAVTAGTVALVAWTAWRHDFAWGCLAAAMAGPLAVAAVCALVLAVKRAVLPAARPGIHRERGGFGVRKWLSDGLLAQSLTLTHALYSTLYLVPFLRALGARTGRWSEVATVSFVDPDMLVVGEQSFLADISVLGPAVYHRGRIALAPAETGRRSFVGNGALVPGSGRLGPGSLLGVHSVAPAEPLAPETTWLGSPAIFLPHREESRKFPARLTYDPAPGLIAARLAIEYFRITLPFTVAALCSLGTLYGCVQLADVFTPLALFLLGPALLLATGAACTLFTVVLKWLVIGRYRPRTEPLWSVWVRRTELITGLYENLVVPVLLNLLTGTPWIAWPLRLFGARIGRRVWLATTFLTEFDLVEVGDDAAVGEVTSLQTHLFEDRVMKMSRVRVAPGASAGSRCVVLYDATVGAGARLEALSLVMKGEALPEGTRWEGIPARPQGGKP</sequence>
<accession>A0ABV3JZ32</accession>
<dbReference type="Gene3D" id="3.40.50.12780">
    <property type="entry name" value="N-terminal domain of ligase-like"/>
    <property type="match status" value="1"/>
</dbReference>
<gene>
    <name evidence="5" type="ORF">AB0L16_16700</name>
</gene>
<dbReference type="InterPro" id="IPR025110">
    <property type="entry name" value="AMP-bd_C"/>
</dbReference>
<dbReference type="Gene3D" id="2.160.10.10">
    <property type="entry name" value="Hexapeptide repeat proteins"/>
    <property type="match status" value="2"/>
</dbReference>
<evidence type="ECO:0000313" key="5">
    <source>
        <dbReference type="EMBL" id="MEV5508099.1"/>
    </source>
</evidence>
<dbReference type="SUPFAM" id="SSF51161">
    <property type="entry name" value="Trimeric LpxA-like enzymes"/>
    <property type="match status" value="3"/>
</dbReference>
<feature type="transmembrane region" description="Helical" evidence="3">
    <location>
        <begin position="1124"/>
        <end position="1146"/>
    </location>
</feature>
<feature type="transmembrane region" description="Helical" evidence="3">
    <location>
        <begin position="878"/>
        <end position="906"/>
    </location>
</feature>
<name>A0ABV3JZ32_STRON</name>
<dbReference type="EMBL" id="JBFAUK010000011">
    <property type="protein sequence ID" value="MEV5508099.1"/>
    <property type="molecule type" value="Genomic_DNA"/>
</dbReference>
<dbReference type="InterPro" id="IPR000873">
    <property type="entry name" value="AMP-dep_synth/lig_dom"/>
</dbReference>
<dbReference type="PROSITE" id="PS00012">
    <property type="entry name" value="PHOSPHOPANTETHEINE"/>
    <property type="match status" value="1"/>
</dbReference>
<protein>
    <submittedName>
        <fullName evidence="5">Pls/PosA family non-ribosomal peptide synthetase</fullName>
    </submittedName>
</protein>
<proteinExistence type="predicted"/>
<dbReference type="InterPro" id="IPR042099">
    <property type="entry name" value="ANL_N_sf"/>
</dbReference>
<keyword evidence="3" id="KW-1133">Transmembrane helix</keyword>
<organism evidence="5 6">
    <name type="scientific">Streptomyces orinoci</name>
    <name type="common">Streptoverticillium orinoci</name>
    <dbReference type="NCBI Taxonomy" id="67339"/>
    <lineage>
        <taxon>Bacteria</taxon>
        <taxon>Bacillati</taxon>
        <taxon>Actinomycetota</taxon>
        <taxon>Actinomycetes</taxon>
        <taxon>Kitasatosporales</taxon>
        <taxon>Streptomycetaceae</taxon>
        <taxon>Streptomyces</taxon>
    </lineage>
</organism>
<dbReference type="SUPFAM" id="SSF56801">
    <property type="entry name" value="Acetyl-CoA synthetase-like"/>
    <property type="match status" value="1"/>
</dbReference>
<comment type="caution">
    <text evidence="5">The sequence shown here is derived from an EMBL/GenBank/DDBJ whole genome shotgun (WGS) entry which is preliminary data.</text>
</comment>
<dbReference type="Pfam" id="PF00550">
    <property type="entry name" value="PP-binding"/>
    <property type="match status" value="1"/>
</dbReference>
<dbReference type="NCBIfam" id="TIGR02353">
    <property type="entry name" value="NRPS_term_dom"/>
    <property type="match status" value="1"/>
</dbReference>
<dbReference type="NCBIfam" id="TIGR01733">
    <property type="entry name" value="AA-adenyl-dom"/>
    <property type="match status" value="1"/>
</dbReference>
<feature type="transmembrane region" description="Helical" evidence="3">
    <location>
        <begin position="1152"/>
        <end position="1180"/>
    </location>
</feature>
<dbReference type="PANTHER" id="PTHR45527:SF1">
    <property type="entry name" value="FATTY ACID SYNTHASE"/>
    <property type="match status" value="1"/>
</dbReference>